<gene>
    <name evidence="2" type="ORF">QVD17_40563</name>
</gene>
<sequence length="102" mass="11076">MMNQTEHDFKEKHWPPATLQVGVYSGLGLGCDLADGGGYIPNSLSKFPVTVFFDSINLCGNNLSPCNSSWLRAKAHGERRFFYDRGDEDGEDNNGGCSSGGL</sequence>
<evidence type="ECO:0000256" key="1">
    <source>
        <dbReference type="SAM" id="MobiDB-lite"/>
    </source>
</evidence>
<keyword evidence="3" id="KW-1185">Reference proteome</keyword>
<dbReference type="AlphaFoldDB" id="A0AAD8JS89"/>
<dbReference type="Proteomes" id="UP001229421">
    <property type="component" value="Unassembled WGS sequence"/>
</dbReference>
<evidence type="ECO:0000313" key="3">
    <source>
        <dbReference type="Proteomes" id="UP001229421"/>
    </source>
</evidence>
<protein>
    <submittedName>
        <fullName evidence="2">Uncharacterized protein</fullName>
    </submittedName>
</protein>
<organism evidence="2 3">
    <name type="scientific">Tagetes erecta</name>
    <name type="common">African marigold</name>
    <dbReference type="NCBI Taxonomy" id="13708"/>
    <lineage>
        <taxon>Eukaryota</taxon>
        <taxon>Viridiplantae</taxon>
        <taxon>Streptophyta</taxon>
        <taxon>Embryophyta</taxon>
        <taxon>Tracheophyta</taxon>
        <taxon>Spermatophyta</taxon>
        <taxon>Magnoliopsida</taxon>
        <taxon>eudicotyledons</taxon>
        <taxon>Gunneridae</taxon>
        <taxon>Pentapetalae</taxon>
        <taxon>asterids</taxon>
        <taxon>campanulids</taxon>
        <taxon>Asterales</taxon>
        <taxon>Asteraceae</taxon>
        <taxon>Asteroideae</taxon>
        <taxon>Heliantheae alliance</taxon>
        <taxon>Tageteae</taxon>
        <taxon>Tagetes</taxon>
    </lineage>
</organism>
<evidence type="ECO:0000313" key="2">
    <source>
        <dbReference type="EMBL" id="KAK1408629.1"/>
    </source>
</evidence>
<name>A0AAD8JS89_TARER</name>
<feature type="region of interest" description="Disordered" evidence="1">
    <location>
        <begin position="83"/>
        <end position="102"/>
    </location>
</feature>
<proteinExistence type="predicted"/>
<dbReference type="EMBL" id="JAUHHV010000011">
    <property type="protein sequence ID" value="KAK1408629.1"/>
    <property type="molecule type" value="Genomic_DNA"/>
</dbReference>
<comment type="caution">
    <text evidence="2">The sequence shown here is derived from an EMBL/GenBank/DDBJ whole genome shotgun (WGS) entry which is preliminary data.</text>
</comment>
<reference evidence="2" key="1">
    <citation type="journal article" date="2023" name="bioRxiv">
        <title>Improved chromosome-level genome assembly for marigold (Tagetes erecta).</title>
        <authorList>
            <person name="Jiang F."/>
            <person name="Yuan L."/>
            <person name="Wang S."/>
            <person name="Wang H."/>
            <person name="Xu D."/>
            <person name="Wang A."/>
            <person name="Fan W."/>
        </authorList>
    </citation>
    <scope>NUCLEOTIDE SEQUENCE</scope>
    <source>
        <strain evidence="2">WSJ</strain>
        <tissue evidence="2">Leaf</tissue>
    </source>
</reference>
<accession>A0AAD8JS89</accession>